<dbReference type="Gene3D" id="1.10.150.130">
    <property type="match status" value="1"/>
</dbReference>
<comment type="caution">
    <text evidence="2">The sequence shown here is derived from an EMBL/GenBank/DDBJ whole genome shotgun (WGS) entry which is preliminary data.</text>
</comment>
<dbReference type="EMBL" id="NAJM01000033">
    <property type="protein sequence ID" value="RVX69002.1"/>
    <property type="molecule type" value="Genomic_DNA"/>
</dbReference>
<dbReference type="OrthoDB" id="3067625at2759"/>
<dbReference type="GO" id="GO:0003677">
    <property type="term" value="F:DNA binding"/>
    <property type="evidence" value="ECO:0007669"/>
    <property type="project" value="UniProtKB-KW"/>
</dbReference>
<organism evidence="2 3">
    <name type="scientific">Exophiala mesophila</name>
    <name type="common">Black yeast-like fungus</name>
    <dbReference type="NCBI Taxonomy" id="212818"/>
    <lineage>
        <taxon>Eukaryota</taxon>
        <taxon>Fungi</taxon>
        <taxon>Dikarya</taxon>
        <taxon>Ascomycota</taxon>
        <taxon>Pezizomycotina</taxon>
        <taxon>Eurotiomycetes</taxon>
        <taxon>Chaetothyriomycetidae</taxon>
        <taxon>Chaetothyriales</taxon>
        <taxon>Herpotrichiellaceae</taxon>
        <taxon>Exophiala</taxon>
    </lineage>
</organism>
<proteinExistence type="predicted"/>
<evidence type="ECO:0000313" key="2">
    <source>
        <dbReference type="EMBL" id="RVX69002.1"/>
    </source>
</evidence>
<keyword evidence="1" id="KW-0238">DNA-binding</keyword>
<dbReference type="AlphaFoldDB" id="A0A438MZZ1"/>
<accession>A0A438MZZ1</accession>
<reference evidence="2 3" key="1">
    <citation type="submission" date="2017-03" db="EMBL/GenBank/DDBJ databases">
        <title>Genomes of endolithic fungi from Antarctica.</title>
        <authorList>
            <person name="Coleine C."/>
            <person name="Masonjones S."/>
            <person name="Stajich J.E."/>
        </authorList>
    </citation>
    <scope>NUCLEOTIDE SEQUENCE [LARGE SCALE GENOMIC DNA]</scope>
    <source>
        <strain evidence="2 3">CCFEE 6314</strain>
    </source>
</reference>
<name>A0A438MZZ1_EXOME</name>
<sequence length="224" mass="25822">MLSLAVPLQHLSFPDDFQRLIGAKTHRLAKFLWFGLQGDTRKQYASAVRSYTGFMQIEHPREKPWPVQEQLLCEFAAWRLEGSPGNRKLVGTSVEQYISGIRSYHVDRGWDTSAFSSETHRRIIKGAHNIFGYEKRVRYPITRDILEKDYSLPSRYTTRCEPPGVLPACIRGLSAARRSNVQSCRRVKQNTIPPDQSYPFLHPVLSKLRPLNAAPETQQDRRRS</sequence>
<dbReference type="Proteomes" id="UP000288859">
    <property type="component" value="Unassembled WGS sequence"/>
</dbReference>
<gene>
    <name evidence="2" type="ORF">B0A52_08069</name>
</gene>
<evidence type="ECO:0000313" key="3">
    <source>
        <dbReference type="Proteomes" id="UP000288859"/>
    </source>
</evidence>
<protein>
    <submittedName>
        <fullName evidence="2">Uncharacterized protein</fullName>
    </submittedName>
</protein>
<evidence type="ECO:0000256" key="1">
    <source>
        <dbReference type="ARBA" id="ARBA00023125"/>
    </source>
</evidence>
<dbReference type="InterPro" id="IPR010998">
    <property type="entry name" value="Integrase_recombinase_N"/>
</dbReference>